<feature type="region of interest" description="Disordered" evidence="1">
    <location>
        <begin position="26"/>
        <end position="135"/>
    </location>
</feature>
<feature type="compositionally biased region" description="Pro residues" evidence="1">
    <location>
        <begin position="74"/>
        <end position="86"/>
    </location>
</feature>
<proteinExistence type="predicted"/>
<accession>A0A7S4LKM8</accession>
<evidence type="ECO:0000313" key="2">
    <source>
        <dbReference type="EMBL" id="CAE0835355.1"/>
    </source>
</evidence>
<sequence length="135" mass="14699">MRSNTQTSGPVVAMHIVRGPCARAFRKEKKSRTGDLNNADRVPGPLGHAPAERRKATGLPGACGARFGLTPAGRAPPPTRYIPENPPNACHSDARRRHPSDRPEPPRDRDLYRNTTPATQHRDPHTASLHRGSAP</sequence>
<organism evidence="2">
    <name type="scientific">Eutreptiella gymnastica</name>
    <dbReference type="NCBI Taxonomy" id="73025"/>
    <lineage>
        <taxon>Eukaryota</taxon>
        <taxon>Discoba</taxon>
        <taxon>Euglenozoa</taxon>
        <taxon>Euglenida</taxon>
        <taxon>Spirocuta</taxon>
        <taxon>Euglenophyceae</taxon>
        <taxon>Eutreptiales</taxon>
        <taxon>Eutreptiaceae</taxon>
        <taxon>Eutreptiella</taxon>
    </lineage>
</organism>
<gene>
    <name evidence="2" type="ORF">EGYM00163_LOCUS46704</name>
</gene>
<feature type="compositionally biased region" description="Basic and acidic residues" evidence="1">
    <location>
        <begin position="100"/>
        <end position="112"/>
    </location>
</feature>
<name>A0A7S4LKM8_9EUGL</name>
<dbReference type="AlphaFoldDB" id="A0A7S4LKM8"/>
<reference evidence="2" key="1">
    <citation type="submission" date="2021-01" db="EMBL/GenBank/DDBJ databases">
        <authorList>
            <person name="Corre E."/>
            <person name="Pelletier E."/>
            <person name="Niang G."/>
            <person name="Scheremetjew M."/>
            <person name="Finn R."/>
            <person name="Kale V."/>
            <person name="Holt S."/>
            <person name="Cochrane G."/>
            <person name="Meng A."/>
            <person name="Brown T."/>
            <person name="Cohen L."/>
        </authorList>
    </citation>
    <scope>NUCLEOTIDE SEQUENCE</scope>
    <source>
        <strain evidence="2">CCMP1594</strain>
    </source>
</reference>
<protein>
    <submittedName>
        <fullName evidence="2">Uncharacterized protein</fullName>
    </submittedName>
</protein>
<evidence type="ECO:0000256" key="1">
    <source>
        <dbReference type="SAM" id="MobiDB-lite"/>
    </source>
</evidence>
<dbReference type="EMBL" id="HBJA01135773">
    <property type="protein sequence ID" value="CAE0835355.1"/>
    <property type="molecule type" value="Transcribed_RNA"/>
</dbReference>